<sequence length="137" mass="16121">NGFRTWNGKSTVYDILSGTVPSYRRQGIANTMFEKLRVLLRQKYAEQYLTEVKKENTTAIELYKKQGFEIRRGLSSFKLKKENHNKTTSACKIEYFTEIKQNEWEQLKSFWEFQPSWQNSISSINAVKGIMNYALVC</sequence>
<comment type="caution">
    <text evidence="2">The sequence shown here is derived from an EMBL/GenBank/DDBJ whole genome shotgun (WGS) entry which is preliminary data.</text>
</comment>
<dbReference type="GO" id="GO:0016747">
    <property type="term" value="F:acyltransferase activity, transferring groups other than amino-acyl groups"/>
    <property type="evidence" value="ECO:0007669"/>
    <property type="project" value="InterPro"/>
</dbReference>
<dbReference type="Gene3D" id="3.40.630.30">
    <property type="match status" value="1"/>
</dbReference>
<feature type="non-terminal residue" evidence="2">
    <location>
        <position position="137"/>
    </location>
</feature>
<name>X1W1N0_9ZZZZ</name>
<evidence type="ECO:0000313" key="2">
    <source>
        <dbReference type="EMBL" id="GAJ22240.1"/>
    </source>
</evidence>
<dbReference type="InterPro" id="IPR016181">
    <property type="entry name" value="Acyl_CoA_acyltransferase"/>
</dbReference>
<protein>
    <recommendedName>
        <fullName evidence="1">N-acetyltransferase domain-containing protein</fullName>
    </recommendedName>
</protein>
<dbReference type="Pfam" id="PF13508">
    <property type="entry name" value="Acetyltransf_7"/>
    <property type="match status" value="1"/>
</dbReference>
<feature type="non-terminal residue" evidence="2">
    <location>
        <position position="1"/>
    </location>
</feature>
<organism evidence="2">
    <name type="scientific">marine sediment metagenome</name>
    <dbReference type="NCBI Taxonomy" id="412755"/>
    <lineage>
        <taxon>unclassified sequences</taxon>
        <taxon>metagenomes</taxon>
        <taxon>ecological metagenomes</taxon>
    </lineage>
</organism>
<dbReference type="PROSITE" id="PS51186">
    <property type="entry name" value="GNAT"/>
    <property type="match status" value="1"/>
</dbReference>
<evidence type="ECO:0000259" key="1">
    <source>
        <dbReference type="PROSITE" id="PS51186"/>
    </source>
</evidence>
<dbReference type="SUPFAM" id="SSF55729">
    <property type="entry name" value="Acyl-CoA N-acyltransferases (Nat)"/>
    <property type="match status" value="1"/>
</dbReference>
<proteinExistence type="predicted"/>
<accession>X1W1N0</accession>
<dbReference type="EMBL" id="BARW01039714">
    <property type="protein sequence ID" value="GAJ22240.1"/>
    <property type="molecule type" value="Genomic_DNA"/>
</dbReference>
<feature type="domain" description="N-acetyltransferase" evidence="1">
    <location>
        <begin position="1"/>
        <end position="94"/>
    </location>
</feature>
<gene>
    <name evidence="2" type="ORF">S12H4_60367</name>
</gene>
<reference evidence="2" key="1">
    <citation type="journal article" date="2014" name="Front. Microbiol.">
        <title>High frequency of phylogenetically diverse reductive dehalogenase-homologous genes in deep subseafloor sedimentary metagenomes.</title>
        <authorList>
            <person name="Kawai M."/>
            <person name="Futagami T."/>
            <person name="Toyoda A."/>
            <person name="Takaki Y."/>
            <person name="Nishi S."/>
            <person name="Hori S."/>
            <person name="Arai W."/>
            <person name="Tsubouchi T."/>
            <person name="Morono Y."/>
            <person name="Uchiyama I."/>
            <person name="Ito T."/>
            <person name="Fujiyama A."/>
            <person name="Inagaki F."/>
            <person name="Takami H."/>
        </authorList>
    </citation>
    <scope>NUCLEOTIDE SEQUENCE</scope>
    <source>
        <strain evidence="2">Expedition CK06-06</strain>
    </source>
</reference>
<dbReference type="AlphaFoldDB" id="X1W1N0"/>
<dbReference type="InterPro" id="IPR000182">
    <property type="entry name" value="GNAT_dom"/>
</dbReference>